<protein>
    <submittedName>
        <fullName evidence="2">Bifunctional phosphopantothenoylcysteine decarboxylase/phosphopantothenate synthase</fullName>
        <ecNumber evidence="2">4.1.1.36</ecNumber>
        <ecNumber evidence="2">6.3.2.5</ecNumber>
    </submittedName>
</protein>
<sequence length="97" mass="10598">ANKRKNRPSLVIGFAAETHDVEEHAVAKLKRKNCDWIVANDVSGDVMGGTENEIALISRDGSERWPRMGKDEVARRLALKIAETVGDEGDGLKLAAE</sequence>
<dbReference type="SUPFAM" id="SSF102645">
    <property type="entry name" value="CoaB-like"/>
    <property type="match status" value="1"/>
</dbReference>
<keyword evidence="2" id="KW-0456">Lyase</keyword>
<proteinExistence type="predicted"/>
<dbReference type="Proteomes" id="UP000263957">
    <property type="component" value="Unassembled WGS sequence"/>
</dbReference>
<dbReference type="Pfam" id="PF04127">
    <property type="entry name" value="DFP"/>
    <property type="match status" value="1"/>
</dbReference>
<comment type="caution">
    <text evidence="2">The sequence shown here is derived from an EMBL/GenBank/DDBJ whole genome shotgun (WGS) entry which is preliminary data.</text>
</comment>
<dbReference type="EC" id="4.1.1.36" evidence="2"/>
<evidence type="ECO:0000259" key="1">
    <source>
        <dbReference type="Pfam" id="PF04127"/>
    </source>
</evidence>
<keyword evidence="2" id="KW-0436">Ligase</keyword>
<evidence type="ECO:0000313" key="2">
    <source>
        <dbReference type="EMBL" id="HBQ49757.1"/>
    </source>
</evidence>
<dbReference type="AlphaFoldDB" id="A0A356W809"/>
<dbReference type="GO" id="GO:0015937">
    <property type="term" value="P:coenzyme A biosynthetic process"/>
    <property type="evidence" value="ECO:0007669"/>
    <property type="project" value="UniProtKB-ARBA"/>
</dbReference>
<reference evidence="2 3" key="1">
    <citation type="journal article" date="2018" name="Nat. Biotechnol.">
        <title>A standardized bacterial taxonomy based on genome phylogeny substantially revises the tree of life.</title>
        <authorList>
            <person name="Parks D.H."/>
            <person name="Chuvochina M."/>
            <person name="Waite D.W."/>
            <person name="Rinke C."/>
            <person name="Skarshewski A."/>
            <person name="Chaumeil P.A."/>
            <person name="Hugenholtz P."/>
        </authorList>
    </citation>
    <scope>NUCLEOTIDE SEQUENCE [LARGE SCALE GENOMIC DNA]</scope>
    <source>
        <strain evidence="2">UBA10378</strain>
    </source>
</reference>
<dbReference type="EMBL" id="DOGS01000256">
    <property type="protein sequence ID" value="HBQ49757.1"/>
    <property type="molecule type" value="Genomic_DNA"/>
</dbReference>
<dbReference type="GO" id="GO:0004633">
    <property type="term" value="F:phosphopantothenoylcysteine decarboxylase activity"/>
    <property type="evidence" value="ECO:0007669"/>
    <property type="project" value="UniProtKB-EC"/>
</dbReference>
<dbReference type="Gene3D" id="3.40.50.10300">
    <property type="entry name" value="CoaB-like"/>
    <property type="match status" value="1"/>
</dbReference>
<dbReference type="EC" id="6.3.2.5" evidence="2"/>
<accession>A0A356W809</accession>
<gene>
    <name evidence="2" type="ORF">DD728_12925</name>
</gene>
<name>A0A356W809_9PROT</name>
<dbReference type="InterPro" id="IPR007085">
    <property type="entry name" value="DNA/pantothenate-metab_flavo_C"/>
</dbReference>
<dbReference type="GO" id="GO:0004632">
    <property type="term" value="F:phosphopantothenate--cysteine ligase activity"/>
    <property type="evidence" value="ECO:0007669"/>
    <property type="project" value="UniProtKB-EC"/>
</dbReference>
<organism evidence="2 3">
    <name type="scientific">Hyphomonas atlantica</name>
    <dbReference type="NCBI Taxonomy" id="1280948"/>
    <lineage>
        <taxon>Bacteria</taxon>
        <taxon>Pseudomonadati</taxon>
        <taxon>Pseudomonadota</taxon>
        <taxon>Alphaproteobacteria</taxon>
        <taxon>Hyphomonadales</taxon>
        <taxon>Hyphomonadaceae</taxon>
        <taxon>Hyphomonas</taxon>
    </lineage>
</organism>
<feature type="domain" description="DNA/pantothenate metabolism flavoprotein C-terminal" evidence="1">
    <location>
        <begin position="4"/>
        <end position="83"/>
    </location>
</feature>
<evidence type="ECO:0000313" key="3">
    <source>
        <dbReference type="Proteomes" id="UP000263957"/>
    </source>
</evidence>
<dbReference type="InterPro" id="IPR035929">
    <property type="entry name" value="CoaB-like_sf"/>
</dbReference>
<feature type="non-terminal residue" evidence="2">
    <location>
        <position position="1"/>
    </location>
</feature>